<reference evidence="1" key="2">
    <citation type="journal article" date="2015" name="Data Brief">
        <title>Shoot transcriptome of the giant reed, Arundo donax.</title>
        <authorList>
            <person name="Barrero R.A."/>
            <person name="Guerrero F.D."/>
            <person name="Moolhuijzen P."/>
            <person name="Goolsby J.A."/>
            <person name="Tidwell J."/>
            <person name="Bellgard S.E."/>
            <person name="Bellgard M.I."/>
        </authorList>
    </citation>
    <scope>NUCLEOTIDE SEQUENCE</scope>
    <source>
        <tissue evidence="1">Shoot tissue taken approximately 20 cm above the soil surface</tissue>
    </source>
</reference>
<dbReference type="Pfam" id="PF10275">
    <property type="entry name" value="Peptidase_C65"/>
    <property type="match status" value="1"/>
</dbReference>
<protein>
    <submittedName>
        <fullName evidence="1">Uncharacterized protein</fullName>
    </submittedName>
</protein>
<proteinExistence type="predicted"/>
<dbReference type="PANTHER" id="PTHR12931:SF18">
    <property type="entry name" value="UBIQUITIN THIOESTERASE OTUBAIN-LIKE"/>
    <property type="match status" value="1"/>
</dbReference>
<organism evidence="1">
    <name type="scientific">Arundo donax</name>
    <name type="common">Giant reed</name>
    <name type="synonym">Donax arundinaceus</name>
    <dbReference type="NCBI Taxonomy" id="35708"/>
    <lineage>
        <taxon>Eukaryota</taxon>
        <taxon>Viridiplantae</taxon>
        <taxon>Streptophyta</taxon>
        <taxon>Embryophyta</taxon>
        <taxon>Tracheophyta</taxon>
        <taxon>Spermatophyta</taxon>
        <taxon>Magnoliopsida</taxon>
        <taxon>Liliopsida</taxon>
        <taxon>Poales</taxon>
        <taxon>Poaceae</taxon>
        <taxon>PACMAD clade</taxon>
        <taxon>Arundinoideae</taxon>
        <taxon>Arundineae</taxon>
        <taxon>Arundo</taxon>
    </lineage>
</organism>
<accession>A0A0A8YU87</accession>
<dbReference type="InterPro" id="IPR038765">
    <property type="entry name" value="Papain-like_cys_pep_sf"/>
</dbReference>
<sequence>MSVQQNTPHDIDRQNCESFTKREYISLHKKWLNLLAGKRTYLRPPNEDRVPSYNYDDFLFQSPKPLMRPLGCQEPLSVLVHEAAKNPIIQEKFKILSEHYALFRRTRRDGSCFYRAFLFSYLENLGQMQDSRAEVTRLMECVARSRKNFCRLKWSKAYFLNPEAYFSSVISEFKHLVNSIANGLNADELYGISLQEMLSSRILSLLRLLTEIEIRTHEEDYKSFVRRQEHVLMCCIKAVRPMDVDANKLQMRALSYALGIPLRVEVVEAFSKDRVVQVKRVDFFPRPESGVSTTSGLLHLIESYYPLSTAPSPPEQRRASNSVMQAGVSTNDNLLSSDGMPLVTLLCRRCQFDILYRK</sequence>
<dbReference type="GO" id="GO:0005634">
    <property type="term" value="C:nucleus"/>
    <property type="evidence" value="ECO:0007669"/>
    <property type="project" value="TreeGrafter"/>
</dbReference>
<dbReference type="CDD" id="cd22749">
    <property type="entry name" value="Otubain_C65"/>
    <property type="match status" value="1"/>
</dbReference>
<dbReference type="EMBL" id="GBRH01267261">
    <property type="protein sequence ID" value="JAD30634.1"/>
    <property type="molecule type" value="Transcribed_RNA"/>
</dbReference>
<dbReference type="GO" id="GO:0071108">
    <property type="term" value="P:protein K48-linked deubiquitination"/>
    <property type="evidence" value="ECO:0007669"/>
    <property type="project" value="TreeGrafter"/>
</dbReference>
<dbReference type="SUPFAM" id="SSF54001">
    <property type="entry name" value="Cysteine proteinases"/>
    <property type="match status" value="1"/>
</dbReference>
<reference evidence="1" key="1">
    <citation type="submission" date="2014-09" db="EMBL/GenBank/DDBJ databases">
        <authorList>
            <person name="Magalhaes I.L.F."/>
            <person name="Oliveira U."/>
            <person name="Santos F.R."/>
            <person name="Vidigal T.H.D.A."/>
            <person name="Brescovit A.D."/>
            <person name="Santos A.J."/>
        </authorList>
    </citation>
    <scope>NUCLEOTIDE SEQUENCE</scope>
    <source>
        <tissue evidence="1">Shoot tissue taken approximately 20 cm above the soil surface</tissue>
    </source>
</reference>
<dbReference type="AlphaFoldDB" id="A0A0A8YU87"/>
<dbReference type="InterPro" id="IPR042467">
    <property type="entry name" value="Peptidase_C65_otubain_sub2"/>
</dbReference>
<dbReference type="FunFam" id="1.20.1300.20:FF:000002">
    <property type="entry name" value="Ubiquitin thioesterase otubain-like"/>
    <property type="match status" value="1"/>
</dbReference>
<name>A0A0A8YU87_ARUDO</name>
<dbReference type="GO" id="GO:0004843">
    <property type="term" value="F:cysteine-type deubiquitinase activity"/>
    <property type="evidence" value="ECO:0007669"/>
    <property type="project" value="TreeGrafter"/>
</dbReference>
<dbReference type="Gene3D" id="1.20.1300.20">
    <property type="entry name" value="Peptidase C65 Otubain, subdomain 2"/>
    <property type="match status" value="1"/>
</dbReference>
<dbReference type="InterPro" id="IPR019400">
    <property type="entry name" value="Peptidase_C65_otubain"/>
</dbReference>
<evidence type="ECO:0000313" key="1">
    <source>
        <dbReference type="EMBL" id="JAD30634.1"/>
    </source>
</evidence>
<dbReference type="PANTHER" id="PTHR12931">
    <property type="entry name" value="UBIQUITIN THIOLESTERASE PROTEIN OTUB"/>
    <property type="match status" value="1"/>
</dbReference>
<dbReference type="GO" id="GO:0043130">
    <property type="term" value="F:ubiquitin binding"/>
    <property type="evidence" value="ECO:0007669"/>
    <property type="project" value="TreeGrafter"/>
</dbReference>